<keyword evidence="3" id="KW-1185">Reference proteome</keyword>
<evidence type="ECO:0000313" key="3">
    <source>
        <dbReference type="Proteomes" id="UP001234581"/>
    </source>
</evidence>
<sequence length="177" mass="19950">KERWDKALNIVDFNVGDYVKLTHEGRYGLEPQYKGPYVVVAKNEDFGTYKLETLQGQPLASWIHVDRLAKVNFDKEPATPWFDPTSSRAEWRSRMRLPPETDEVDKLVDDTTQETPLPDSTASFGQRDSGIVRGRTSVSGGSNVVDELSVGPTPAKSRRRFKPRNPGRPPHVTSNIQ</sequence>
<feature type="compositionally biased region" description="Basic residues" evidence="1">
    <location>
        <begin position="156"/>
        <end position="165"/>
    </location>
</feature>
<evidence type="ECO:0000256" key="1">
    <source>
        <dbReference type="SAM" id="MobiDB-lite"/>
    </source>
</evidence>
<proteinExistence type="predicted"/>
<name>A0AAD7UQC0_9FUNG</name>
<reference evidence="2 3" key="1">
    <citation type="submission" date="2023-03" db="EMBL/GenBank/DDBJ databases">
        <title>Genome sequence of Lichtheimia ornata CBS 291.66.</title>
        <authorList>
            <person name="Mohabir J.T."/>
            <person name="Shea T.P."/>
            <person name="Kurbessoian T."/>
            <person name="Berby B."/>
            <person name="Fontaine J."/>
            <person name="Livny J."/>
            <person name="Gnirke A."/>
            <person name="Stajich J.E."/>
            <person name="Cuomo C.A."/>
        </authorList>
    </citation>
    <scope>NUCLEOTIDE SEQUENCE [LARGE SCALE GENOMIC DNA]</scope>
    <source>
        <strain evidence="2">CBS 291.66</strain>
    </source>
</reference>
<comment type="caution">
    <text evidence="2">The sequence shown here is derived from an EMBL/GenBank/DDBJ whole genome shotgun (WGS) entry which is preliminary data.</text>
</comment>
<dbReference type="AlphaFoldDB" id="A0AAD7UQC0"/>
<feature type="non-terminal residue" evidence="2">
    <location>
        <position position="1"/>
    </location>
</feature>
<evidence type="ECO:0000313" key="2">
    <source>
        <dbReference type="EMBL" id="KAJ8651208.1"/>
    </source>
</evidence>
<feature type="region of interest" description="Disordered" evidence="1">
    <location>
        <begin position="92"/>
        <end position="177"/>
    </location>
</feature>
<feature type="compositionally biased region" description="Polar residues" evidence="1">
    <location>
        <begin position="113"/>
        <end position="126"/>
    </location>
</feature>
<dbReference type="Proteomes" id="UP001234581">
    <property type="component" value="Unassembled WGS sequence"/>
</dbReference>
<organism evidence="2 3">
    <name type="scientific">Lichtheimia ornata</name>
    <dbReference type="NCBI Taxonomy" id="688661"/>
    <lineage>
        <taxon>Eukaryota</taxon>
        <taxon>Fungi</taxon>
        <taxon>Fungi incertae sedis</taxon>
        <taxon>Mucoromycota</taxon>
        <taxon>Mucoromycotina</taxon>
        <taxon>Mucoromycetes</taxon>
        <taxon>Mucorales</taxon>
        <taxon>Lichtheimiaceae</taxon>
        <taxon>Lichtheimia</taxon>
    </lineage>
</organism>
<dbReference type="GeneID" id="83220568"/>
<dbReference type="RefSeq" id="XP_058336123.1">
    <property type="nucleotide sequence ID" value="XM_058493111.1"/>
</dbReference>
<accession>A0AAD7UQC0</accession>
<protein>
    <submittedName>
        <fullName evidence="2">Uncharacterized protein</fullName>
    </submittedName>
</protein>
<gene>
    <name evidence="2" type="ORF">O0I10_013338</name>
</gene>
<dbReference type="EMBL" id="JARTCD010000501">
    <property type="protein sequence ID" value="KAJ8651208.1"/>
    <property type="molecule type" value="Genomic_DNA"/>
</dbReference>
<feature type="compositionally biased region" description="Basic and acidic residues" evidence="1">
    <location>
        <begin position="92"/>
        <end position="109"/>
    </location>
</feature>